<feature type="region of interest" description="Disordered" evidence="1">
    <location>
        <begin position="305"/>
        <end position="570"/>
    </location>
</feature>
<feature type="region of interest" description="Disordered" evidence="1">
    <location>
        <begin position="131"/>
        <end position="178"/>
    </location>
</feature>
<feature type="compositionally biased region" description="Low complexity" evidence="1">
    <location>
        <begin position="978"/>
        <end position="995"/>
    </location>
</feature>
<dbReference type="Proteomes" id="UP000807469">
    <property type="component" value="Unassembled WGS sequence"/>
</dbReference>
<proteinExistence type="predicted"/>
<feature type="compositionally biased region" description="Pro residues" evidence="1">
    <location>
        <begin position="364"/>
        <end position="373"/>
    </location>
</feature>
<feature type="compositionally biased region" description="Polar residues" evidence="1">
    <location>
        <begin position="796"/>
        <end position="806"/>
    </location>
</feature>
<accession>A0A9P5ZFJ1</accession>
<feature type="compositionally biased region" description="Low complexity" evidence="1">
    <location>
        <begin position="1071"/>
        <end position="1082"/>
    </location>
</feature>
<feature type="compositionally biased region" description="Low complexity" evidence="1">
    <location>
        <begin position="455"/>
        <end position="473"/>
    </location>
</feature>
<feature type="compositionally biased region" description="Pro residues" evidence="1">
    <location>
        <begin position="925"/>
        <end position="937"/>
    </location>
</feature>
<feature type="compositionally biased region" description="Low complexity" evidence="1">
    <location>
        <begin position="131"/>
        <end position="140"/>
    </location>
</feature>
<feature type="compositionally biased region" description="Low complexity" evidence="1">
    <location>
        <begin position="1382"/>
        <end position="1395"/>
    </location>
</feature>
<evidence type="ECO:0000313" key="2">
    <source>
        <dbReference type="EMBL" id="KAF9485730.1"/>
    </source>
</evidence>
<feature type="region of interest" description="Disordered" evidence="1">
    <location>
        <begin position="216"/>
        <end position="236"/>
    </location>
</feature>
<feature type="region of interest" description="Disordered" evidence="1">
    <location>
        <begin position="723"/>
        <end position="900"/>
    </location>
</feature>
<name>A0A9P5ZFJ1_9AGAR</name>
<dbReference type="OrthoDB" id="3271284at2759"/>
<comment type="caution">
    <text evidence="2">The sequence shown here is derived from an EMBL/GenBank/DDBJ whole genome shotgun (WGS) entry which is preliminary data.</text>
</comment>
<feature type="region of interest" description="Disordered" evidence="1">
    <location>
        <begin position="919"/>
        <end position="945"/>
    </location>
</feature>
<feature type="compositionally biased region" description="Low complexity" evidence="1">
    <location>
        <begin position="807"/>
        <end position="839"/>
    </location>
</feature>
<feature type="compositionally biased region" description="Low complexity" evidence="1">
    <location>
        <begin position="1353"/>
        <end position="1374"/>
    </location>
</feature>
<feature type="compositionally biased region" description="Pro residues" evidence="1">
    <location>
        <begin position="409"/>
        <end position="418"/>
    </location>
</feature>
<evidence type="ECO:0000256" key="1">
    <source>
        <dbReference type="SAM" id="MobiDB-lite"/>
    </source>
</evidence>
<feature type="region of interest" description="Disordered" evidence="1">
    <location>
        <begin position="1061"/>
        <end position="1128"/>
    </location>
</feature>
<feature type="compositionally biased region" description="Basic and acidic residues" evidence="1">
    <location>
        <begin position="325"/>
        <end position="348"/>
    </location>
</feature>
<protein>
    <submittedName>
        <fullName evidence="2">Uncharacterized protein</fullName>
    </submittedName>
</protein>
<feature type="compositionally biased region" description="Polar residues" evidence="1">
    <location>
        <begin position="1474"/>
        <end position="1493"/>
    </location>
</feature>
<gene>
    <name evidence="2" type="ORF">BDN70DRAFT_539768</name>
</gene>
<feature type="region of interest" description="Disordered" evidence="1">
    <location>
        <begin position="1"/>
        <end position="32"/>
    </location>
</feature>
<feature type="compositionally biased region" description="Low complexity" evidence="1">
    <location>
        <begin position="862"/>
        <end position="900"/>
    </location>
</feature>
<keyword evidence="3" id="KW-1185">Reference proteome</keyword>
<organism evidence="2 3">
    <name type="scientific">Pholiota conissans</name>
    <dbReference type="NCBI Taxonomy" id="109636"/>
    <lineage>
        <taxon>Eukaryota</taxon>
        <taxon>Fungi</taxon>
        <taxon>Dikarya</taxon>
        <taxon>Basidiomycota</taxon>
        <taxon>Agaricomycotina</taxon>
        <taxon>Agaricomycetes</taxon>
        <taxon>Agaricomycetidae</taxon>
        <taxon>Agaricales</taxon>
        <taxon>Agaricineae</taxon>
        <taxon>Strophariaceae</taxon>
        <taxon>Pholiota</taxon>
    </lineage>
</organism>
<feature type="region of interest" description="Disordered" evidence="1">
    <location>
        <begin position="1347"/>
        <end position="1444"/>
    </location>
</feature>
<reference evidence="2" key="1">
    <citation type="submission" date="2020-11" db="EMBL/GenBank/DDBJ databases">
        <authorList>
            <consortium name="DOE Joint Genome Institute"/>
            <person name="Ahrendt S."/>
            <person name="Riley R."/>
            <person name="Andreopoulos W."/>
            <person name="Labutti K."/>
            <person name="Pangilinan J."/>
            <person name="Ruiz-Duenas F.J."/>
            <person name="Barrasa J.M."/>
            <person name="Sanchez-Garcia M."/>
            <person name="Camarero S."/>
            <person name="Miyauchi S."/>
            <person name="Serrano A."/>
            <person name="Linde D."/>
            <person name="Babiker R."/>
            <person name="Drula E."/>
            <person name="Ayuso-Fernandez I."/>
            <person name="Pacheco R."/>
            <person name="Padilla G."/>
            <person name="Ferreira P."/>
            <person name="Barriuso J."/>
            <person name="Kellner H."/>
            <person name="Castanera R."/>
            <person name="Alfaro M."/>
            <person name="Ramirez L."/>
            <person name="Pisabarro A.G."/>
            <person name="Kuo A."/>
            <person name="Tritt A."/>
            <person name="Lipzen A."/>
            <person name="He G."/>
            <person name="Yan M."/>
            <person name="Ng V."/>
            <person name="Cullen D."/>
            <person name="Martin F."/>
            <person name="Rosso M.-N."/>
            <person name="Henrissat B."/>
            <person name="Hibbett D."/>
            <person name="Martinez A.T."/>
            <person name="Grigoriev I.V."/>
        </authorList>
    </citation>
    <scope>NUCLEOTIDE SEQUENCE</scope>
    <source>
        <strain evidence="2">CIRM-BRFM 674</strain>
    </source>
</reference>
<evidence type="ECO:0000313" key="3">
    <source>
        <dbReference type="Proteomes" id="UP000807469"/>
    </source>
</evidence>
<feature type="compositionally biased region" description="Polar residues" evidence="1">
    <location>
        <begin position="744"/>
        <end position="755"/>
    </location>
</feature>
<feature type="region of interest" description="Disordered" evidence="1">
    <location>
        <begin position="1466"/>
        <end position="1504"/>
    </location>
</feature>
<dbReference type="EMBL" id="MU155134">
    <property type="protein sequence ID" value="KAF9485730.1"/>
    <property type="molecule type" value="Genomic_DNA"/>
</dbReference>
<sequence>MPALPSFFPGRNKAKASATKSSPFSILRGGEPSTSLPLPPPVAVPAIIARNFFRTDVIEINNTNTGRYSLDFDGGKPTDEYEKALFDEVPSPLAENSSLPQVKLDIESPEALSDWFAANFLSEYPAGKAQASTSAGASGSRNEVGLNASSPGDPTDRAAPSPQFEDGRDDASFSTTSSSEDVIANLQAMNPSHFGKLPGFDEFNRLPATSQKKVAPKNITIPGGSRHGATGSTDIPSSYRSPISTYDDTISSAVSGSTLARALLSNSFMLPSDSRSSRYRSGVVGLTRSDSTVLPRAEHSYGAPYAKDRFSIGPDAPPIPSNADKLYEPPKKPRNREEPKESKRELVLKRRSSTGSVANVKALPQPPTLPSPRPVGTLLTPGVEFDMNSIIQPTTPEPDPRKPLAVPRSPLPLPPTPKLPYLSSEDGNSSNRGSSNGGSSNRGSVPSEYQEAMRPFPLDSDLLSPDLNQLSPSASSEDGTRNGENLEDVLNYYSLPDSPDINPSTSFRPAFSPISEESNSQLSPPLSYKSPERRDSHRPVGARSPSGSPRARGESVSLPRRPSERNFSRQASLLSVAEQATVSQVSSPISVYSSSSKASSITDLLAPPPASTIFTRARSGNAPSPIKVIRDSKDATAYNITVSPQLLEADSPLEDGGNSVSQEFPETPNLFSPILTGGSGSPSIPSMIIEGAEVAPMPTVPLSATLPRGGSQSVAQQILLNRAGTTVRHGRQPSLNKIKMTGTGARSNSPSTSNRRLVDISSTEEEEKQSKEESASTSTVANDVPQIIPEMVRSASPEQITKSNRTSSVISARLSRASSLAPSISQGSDSSSMYTPSETSSRRKKSLPAIPGSPLPPPSPVAPSSISSSPSPSHLVLPGPSFIPLSMSTTSSTPSVSIPVPSLPASQLAEPVANPVPVQSFASRIPPPPLIPPPSPTPSQKARVNPRAVRLPPPALNISNVPSVSENTVAVNGPETGSPVSSVPSQPESNPVQQPAGFPNPNAPAVAHLREQKALTYNNVFGRDSDIFRATSLGSPPPYYQAVSDAIAHSNTQTPTQFPANTTFTFPSQTPGPAGPSTAAPAQNDWTPHLESRTPALARENSIISQRSRVRPPLPAGPRRPSQIQMNGLPSLRDRSASISSVGQSIRERDASPTYSPKFQSPAPKWRGYTMEAAKWTFTSAQLQAIVSRAIRQSAEASSIRLLRLEILDNDIPEEIQRLETQRTDLKNRYKTWARRRAALIEGLSMYMNGGDEEAPAYAIRMVDDLKEVTVMLDKFADELYNVNAQLKHLESLTLIHSGSALSMALRKLNSSFLKQVAENQVLRNQVQTLEAERNEAWQHAEDAANELDKMESLSSSRRSSRISAVRKSSVRVSKAGLRTPSQRLSQLSSRGSSSHPFGQIPRSPMARPQNIPPVPAIPRRRPPDLSTDIPNRSSVASPGYTPTSETRALIEAQDELYAMLGIKNPERPRRSRSNTISIMSGPSTAAHSSSQHAFPPMVRAPDTPASMTFRRSSLPGDSTLAEAYNAMAADRNAVLATIDMLSSTD</sequence>
<feature type="compositionally biased region" description="Low complexity" evidence="1">
    <location>
        <begin position="419"/>
        <end position="444"/>
    </location>
</feature>
<feature type="region of interest" description="Disordered" evidence="1">
    <location>
        <begin position="967"/>
        <end position="997"/>
    </location>
</feature>
<feature type="compositionally biased region" description="Polar residues" evidence="1">
    <location>
        <begin position="515"/>
        <end position="524"/>
    </location>
</feature>
<feature type="compositionally biased region" description="Pro residues" evidence="1">
    <location>
        <begin position="851"/>
        <end position="861"/>
    </location>
</feature>
<feature type="compositionally biased region" description="Polar residues" evidence="1">
    <location>
        <begin position="1429"/>
        <end position="1444"/>
    </location>
</feature>